<evidence type="ECO:0000313" key="1">
    <source>
        <dbReference type="EMBL" id="GAA0176202.1"/>
    </source>
</evidence>
<name>A0AAV3RPE7_LITER</name>
<sequence length="164" mass="18861">MNLTLLAKKGWRVATNQASLLSKLLKGRYFKLSSFLHAKVETNPSFGWRSLLEGRKILSKGMRWQVGNGKDIDIWKDPWIPRITNFGSRRGEVEGYSRVSQLIDNGTWQEEFIGELFENEDVSFPGQISLAPYKKWNLLNKLGIQECKGDETKWWAALQANGRE</sequence>
<comment type="caution">
    <text evidence="1">The sequence shown here is derived from an EMBL/GenBank/DDBJ whole genome shotgun (WGS) entry which is preliminary data.</text>
</comment>
<proteinExistence type="predicted"/>
<protein>
    <submittedName>
        <fullName evidence="1">Uncharacterized protein</fullName>
    </submittedName>
</protein>
<dbReference type="EMBL" id="BAABME010009999">
    <property type="protein sequence ID" value="GAA0176202.1"/>
    <property type="molecule type" value="Genomic_DNA"/>
</dbReference>
<evidence type="ECO:0000313" key="2">
    <source>
        <dbReference type="Proteomes" id="UP001454036"/>
    </source>
</evidence>
<dbReference type="AlphaFoldDB" id="A0AAV3RPE7"/>
<accession>A0AAV3RPE7</accession>
<dbReference type="Proteomes" id="UP001454036">
    <property type="component" value="Unassembled WGS sequence"/>
</dbReference>
<organism evidence="1 2">
    <name type="scientific">Lithospermum erythrorhizon</name>
    <name type="common">Purple gromwell</name>
    <name type="synonym">Lithospermum officinale var. erythrorhizon</name>
    <dbReference type="NCBI Taxonomy" id="34254"/>
    <lineage>
        <taxon>Eukaryota</taxon>
        <taxon>Viridiplantae</taxon>
        <taxon>Streptophyta</taxon>
        <taxon>Embryophyta</taxon>
        <taxon>Tracheophyta</taxon>
        <taxon>Spermatophyta</taxon>
        <taxon>Magnoliopsida</taxon>
        <taxon>eudicotyledons</taxon>
        <taxon>Gunneridae</taxon>
        <taxon>Pentapetalae</taxon>
        <taxon>asterids</taxon>
        <taxon>lamiids</taxon>
        <taxon>Boraginales</taxon>
        <taxon>Boraginaceae</taxon>
        <taxon>Boraginoideae</taxon>
        <taxon>Lithospermeae</taxon>
        <taxon>Lithospermum</taxon>
    </lineage>
</organism>
<keyword evidence="2" id="KW-1185">Reference proteome</keyword>
<reference evidence="1 2" key="1">
    <citation type="submission" date="2024-01" db="EMBL/GenBank/DDBJ databases">
        <title>The complete chloroplast genome sequence of Lithospermum erythrorhizon: insights into the phylogenetic relationship among Boraginaceae species and the maternal lineages of purple gromwells.</title>
        <authorList>
            <person name="Okada T."/>
            <person name="Watanabe K."/>
        </authorList>
    </citation>
    <scope>NUCLEOTIDE SEQUENCE [LARGE SCALE GENOMIC DNA]</scope>
</reference>
<gene>
    <name evidence="1" type="ORF">LIER_29239</name>
</gene>